<dbReference type="EMBL" id="WUAV01000006">
    <property type="protein sequence ID" value="KAF1749243.1"/>
    <property type="molecule type" value="Genomic_DNA"/>
</dbReference>
<evidence type="ECO:0000313" key="5">
    <source>
        <dbReference type="Proteomes" id="UP000483820"/>
    </source>
</evidence>
<dbReference type="Pfam" id="PF02752">
    <property type="entry name" value="Arrestin_C"/>
    <property type="match status" value="1"/>
</dbReference>
<reference evidence="4 5" key="1">
    <citation type="submission" date="2019-12" db="EMBL/GenBank/DDBJ databases">
        <title>Chromosome-level assembly of the Caenorhabditis remanei genome.</title>
        <authorList>
            <person name="Teterina A.A."/>
            <person name="Willis J.H."/>
            <person name="Phillips P.C."/>
        </authorList>
    </citation>
    <scope>NUCLEOTIDE SEQUENCE [LARGE SCALE GENOMIC DNA]</scope>
    <source>
        <strain evidence="4 5">PX506</strain>
        <tissue evidence="4">Whole organism</tissue>
    </source>
</reference>
<comment type="similarity">
    <text evidence="1">Belongs to the arrestin family.</text>
</comment>
<dbReference type="PANTHER" id="PTHR11188:SF67">
    <property type="entry name" value="ARRESTIN C-TERMINAL-LIKE DOMAIN-CONTAINING PROTEIN"/>
    <property type="match status" value="1"/>
</dbReference>
<dbReference type="Proteomes" id="UP000483820">
    <property type="component" value="Chromosome X"/>
</dbReference>
<accession>A0A6A5G366</accession>
<gene>
    <name evidence="4" type="ORF">GCK72_025710</name>
</gene>
<organism evidence="4 5">
    <name type="scientific">Caenorhabditis remanei</name>
    <name type="common">Caenorhabditis vulgaris</name>
    <dbReference type="NCBI Taxonomy" id="31234"/>
    <lineage>
        <taxon>Eukaryota</taxon>
        <taxon>Metazoa</taxon>
        <taxon>Ecdysozoa</taxon>
        <taxon>Nematoda</taxon>
        <taxon>Chromadorea</taxon>
        <taxon>Rhabditida</taxon>
        <taxon>Rhabditina</taxon>
        <taxon>Rhabditomorpha</taxon>
        <taxon>Rhabditoidea</taxon>
        <taxon>Rhabditidae</taxon>
        <taxon>Peloderinae</taxon>
        <taxon>Caenorhabditis</taxon>
    </lineage>
</organism>
<evidence type="ECO:0000259" key="3">
    <source>
        <dbReference type="SMART" id="SM01017"/>
    </source>
</evidence>
<dbReference type="InterPro" id="IPR014756">
    <property type="entry name" value="Ig_E-set"/>
</dbReference>
<name>A0A6A5G366_CAERE</name>
<feature type="region of interest" description="Disordered" evidence="2">
    <location>
        <begin position="334"/>
        <end position="380"/>
    </location>
</feature>
<dbReference type="InterPro" id="IPR014752">
    <property type="entry name" value="Arrestin-like_C"/>
</dbReference>
<dbReference type="CTD" id="9817065"/>
<dbReference type="PANTHER" id="PTHR11188">
    <property type="entry name" value="ARRESTIN DOMAIN CONTAINING PROTEIN"/>
    <property type="match status" value="1"/>
</dbReference>
<dbReference type="KEGG" id="crq:GCK72_025710"/>
<dbReference type="InterPro" id="IPR011021">
    <property type="entry name" value="Arrestin-like_N"/>
</dbReference>
<proteinExistence type="inferred from homology"/>
<feature type="domain" description="Arrestin C-terminal-like" evidence="3">
    <location>
        <begin position="176"/>
        <end position="317"/>
    </location>
</feature>
<comment type="caution">
    <text evidence="4">The sequence shown here is derived from an EMBL/GenBank/DDBJ whole genome shotgun (WGS) entry which is preliminary data.</text>
</comment>
<dbReference type="InterPro" id="IPR011022">
    <property type="entry name" value="Arrestin_C-like"/>
</dbReference>
<dbReference type="SUPFAM" id="SSF81296">
    <property type="entry name" value="E set domains"/>
    <property type="match status" value="2"/>
</dbReference>
<dbReference type="GO" id="GO:0005737">
    <property type="term" value="C:cytoplasm"/>
    <property type="evidence" value="ECO:0007669"/>
    <property type="project" value="TreeGrafter"/>
</dbReference>
<dbReference type="AlphaFoldDB" id="A0A6A5G366"/>
<evidence type="ECO:0000313" key="4">
    <source>
        <dbReference type="EMBL" id="KAF1749243.1"/>
    </source>
</evidence>
<dbReference type="GeneID" id="9817065"/>
<dbReference type="RefSeq" id="XP_003105519.2">
    <property type="nucleotide sequence ID" value="XM_003105471.2"/>
</dbReference>
<dbReference type="SMART" id="SM01017">
    <property type="entry name" value="Arrestin_C"/>
    <property type="match status" value="1"/>
</dbReference>
<dbReference type="Pfam" id="PF00339">
    <property type="entry name" value="Arrestin_N"/>
    <property type="match status" value="1"/>
</dbReference>
<dbReference type="GO" id="GO:0015031">
    <property type="term" value="P:protein transport"/>
    <property type="evidence" value="ECO:0007669"/>
    <property type="project" value="TreeGrafter"/>
</dbReference>
<evidence type="ECO:0000256" key="1">
    <source>
        <dbReference type="ARBA" id="ARBA00005298"/>
    </source>
</evidence>
<dbReference type="Gene3D" id="2.60.40.640">
    <property type="match status" value="2"/>
</dbReference>
<sequence length="380" mass="42640">MDCFEIVFDNKNGYIPGSNVTGSAIIRTSTDINARYLKICIHGAAHTKWSEGVQRHRYCDGKKEYYTEIEHYSSEVNYVNGETIAWSATNGNGFLPAGHHVFPFSFPLPVDCPPSYEGFHGHIRYSVRVELDRPWKFNKKEREDFKVIPNFDLNYFPYGNVAVQQRDIKDIGAIFKKGIVTMTVTLPKQAYAPGEVIPITIDIDNASKRPAYCVRAELHQHSHYHGSLHSLLGTCSSHHEHHKDDSKRVVESRKNIKIAAKSQGREELKMKLPKLTPTFECPIISVEYCLSVKLDTETSMNNTLHCEFNIIIGTIPTNQPQPIVLSSSVPQVPSAPPAIERTESMPPPYFLVPPTKMSDDTAGPSAPPPTYEESVSITKV</sequence>
<evidence type="ECO:0000256" key="2">
    <source>
        <dbReference type="SAM" id="MobiDB-lite"/>
    </source>
</evidence>
<dbReference type="InterPro" id="IPR050357">
    <property type="entry name" value="Arrestin_domain-protein"/>
</dbReference>
<protein>
    <recommendedName>
        <fullName evidence="3">Arrestin C-terminal-like domain-containing protein</fullName>
    </recommendedName>
</protein>